<accession>A0A2V0PFH9</accession>
<dbReference type="AlphaFoldDB" id="A0A2V0PFH9"/>
<organism evidence="2 3">
    <name type="scientific">Raphidocelis subcapitata</name>
    <dbReference type="NCBI Taxonomy" id="307507"/>
    <lineage>
        <taxon>Eukaryota</taxon>
        <taxon>Viridiplantae</taxon>
        <taxon>Chlorophyta</taxon>
        <taxon>core chlorophytes</taxon>
        <taxon>Chlorophyceae</taxon>
        <taxon>CS clade</taxon>
        <taxon>Sphaeropleales</taxon>
        <taxon>Selenastraceae</taxon>
        <taxon>Raphidocelis</taxon>
    </lineage>
</organism>
<gene>
    <name evidence="2" type="ORF">Rsub_09283</name>
</gene>
<feature type="region of interest" description="Disordered" evidence="1">
    <location>
        <begin position="208"/>
        <end position="233"/>
    </location>
</feature>
<evidence type="ECO:0000313" key="3">
    <source>
        <dbReference type="Proteomes" id="UP000247498"/>
    </source>
</evidence>
<dbReference type="SUPFAM" id="SSF48371">
    <property type="entry name" value="ARM repeat"/>
    <property type="match status" value="1"/>
</dbReference>
<comment type="caution">
    <text evidence="2">The sequence shown here is derived from an EMBL/GenBank/DDBJ whole genome shotgun (WGS) entry which is preliminary data.</text>
</comment>
<dbReference type="STRING" id="307507.A0A2V0PFH9"/>
<sequence length="647" mass="66668">MALEELCAHLQQRQGQPLHLSQLPALRAAGAHLLRPPEPGAPAPAPASADAPIAPELAGAIELLAAALLSPPEGVFADLGGAPRRPEGDLASYWEATALRLRLLAALLPRLGPLPLDTGGSGAGGERRQGEQQQQQQQRPGRADEYARQPRHRPVVGIVEVVDEEGGGNEGTGGGAGSGGAAALAALKRRQRRAELASAVFAAAALHADSRGSHSSGGGGGGDAQEGGEDGDCEGIAVSPALLRLIRETNRASLRLETPWADNGAARLSWQLLGALLRQAGGGAASEARAFAAAVREWLLPRLREPLFAPHRHTQAQDRGSAEPYRGPGPFQRALAARQLAWAAQRLAPPELDAPLAAALLPAVLAASDDASACVARLGAAALHHLASSAPAAALRFQRELLLGRAAKLVVGCEAGSWETSLPAAVAVVRAIEPPGEPRAEGYHRLTRELLSEAERAAHKPRQRLVFMACLGLLLPRLRLYAARHLGRLAPLLLEWLLSLDGRSRLAALGCWGALLRACWPRAGAHGQVVWRHLLAAARGADVDLPTFGVGAGERDGGGDSSGSDGGVQREEEEGADDEPAAFAEVGRLLLAICGRDALAAASPGKDAPGDEAGGGCGVADTAPAASPAGPCEAALLALLAPLEAEK</sequence>
<dbReference type="Proteomes" id="UP000247498">
    <property type="component" value="Unassembled WGS sequence"/>
</dbReference>
<protein>
    <submittedName>
        <fullName evidence="2">Uncharacterized protein</fullName>
    </submittedName>
</protein>
<evidence type="ECO:0000256" key="1">
    <source>
        <dbReference type="SAM" id="MobiDB-lite"/>
    </source>
</evidence>
<dbReference type="InParanoid" id="A0A2V0PFH9"/>
<feature type="compositionally biased region" description="Gly residues" evidence="1">
    <location>
        <begin position="168"/>
        <end position="180"/>
    </location>
</feature>
<feature type="region of interest" description="Disordered" evidence="1">
    <location>
        <begin position="115"/>
        <end position="155"/>
    </location>
</feature>
<reference evidence="2 3" key="1">
    <citation type="journal article" date="2018" name="Sci. Rep.">
        <title>Raphidocelis subcapitata (=Pseudokirchneriella subcapitata) provides an insight into genome evolution and environmental adaptations in the Sphaeropleales.</title>
        <authorList>
            <person name="Suzuki S."/>
            <person name="Yamaguchi H."/>
            <person name="Nakajima N."/>
            <person name="Kawachi M."/>
        </authorList>
    </citation>
    <scope>NUCLEOTIDE SEQUENCE [LARGE SCALE GENOMIC DNA]</scope>
    <source>
        <strain evidence="2 3">NIES-35</strain>
    </source>
</reference>
<dbReference type="EMBL" id="BDRX01000084">
    <property type="protein sequence ID" value="GBF96650.1"/>
    <property type="molecule type" value="Genomic_DNA"/>
</dbReference>
<feature type="compositionally biased region" description="Gly residues" evidence="1">
    <location>
        <begin position="215"/>
        <end position="225"/>
    </location>
</feature>
<keyword evidence="3" id="KW-1185">Reference proteome</keyword>
<dbReference type="InterPro" id="IPR016024">
    <property type="entry name" value="ARM-type_fold"/>
</dbReference>
<evidence type="ECO:0000313" key="2">
    <source>
        <dbReference type="EMBL" id="GBF96650.1"/>
    </source>
</evidence>
<proteinExistence type="predicted"/>
<feature type="region of interest" description="Disordered" evidence="1">
    <location>
        <begin position="161"/>
        <end position="180"/>
    </location>
</feature>
<name>A0A2V0PFH9_9CHLO</name>
<feature type="region of interest" description="Disordered" evidence="1">
    <location>
        <begin position="549"/>
        <end position="578"/>
    </location>
</feature>
<feature type="region of interest" description="Disordered" evidence="1">
    <location>
        <begin position="603"/>
        <end position="627"/>
    </location>
</feature>
<dbReference type="PANTHER" id="PTHR14873">
    <property type="entry name" value="OS06G0694100 PROTEIN"/>
    <property type="match status" value="1"/>
</dbReference>
<feature type="compositionally biased region" description="Low complexity" evidence="1">
    <location>
        <begin position="131"/>
        <end position="140"/>
    </location>
</feature>
<dbReference type="PANTHER" id="PTHR14873:SF1">
    <property type="entry name" value="OS06G0694100 PROTEIN"/>
    <property type="match status" value="1"/>
</dbReference>
<dbReference type="OrthoDB" id="10676444at2759"/>